<feature type="compositionally biased region" description="Polar residues" evidence="1">
    <location>
        <begin position="67"/>
        <end position="80"/>
    </location>
</feature>
<evidence type="ECO:0000313" key="3">
    <source>
        <dbReference type="EMBL" id="KAA8894670.1"/>
    </source>
</evidence>
<dbReference type="PANTHER" id="PTHR21310:SF56">
    <property type="entry name" value="AMINOGLYCOSIDE PHOSPHOTRANSFERASE DOMAIN-CONTAINING PROTEIN"/>
    <property type="match status" value="1"/>
</dbReference>
<reference evidence="2 4" key="1">
    <citation type="submission" date="2019-09" db="EMBL/GenBank/DDBJ databases">
        <title>Draft genome of the ectomycorrhizal ascomycete Sphaerosporella brunnea.</title>
        <authorList>
            <consortium name="DOE Joint Genome Institute"/>
            <person name="Benucci G.M."/>
            <person name="Marozzi G."/>
            <person name="Antonielli L."/>
            <person name="Sanchez S."/>
            <person name="Marco P."/>
            <person name="Wang X."/>
            <person name="Falini L.B."/>
            <person name="Barry K."/>
            <person name="Haridas S."/>
            <person name="Lipzen A."/>
            <person name="Labutti K."/>
            <person name="Grigoriev I.V."/>
            <person name="Murat C."/>
            <person name="Martin F."/>
            <person name="Albertini E."/>
            <person name="Donnini D."/>
            <person name="Bonito G."/>
        </authorList>
    </citation>
    <scope>NUCLEOTIDE SEQUENCE [LARGE SCALE GENOMIC DNA]</scope>
    <source>
        <strain evidence="2 4">Sb_GMNB300</strain>
    </source>
</reference>
<keyword evidence="4" id="KW-1185">Reference proteome</keyword>
<gene>
    <name evidence="3" type="ORF">FN846DRAFT_398294</name>
    <name evidence="2" type="ORF">FN846DRAFT_922804</name>
</gene>
<feature type="compositionally biased region" description="Polar residues" evidence="1">
    <location>
        <begin position="137"/>
        <end position="147"/>
    </location>
</feature>
<feature type="compositionally biased region" description="Acidic residues" evidence="1">
    <location>
        <begin position="201"/>
        <end position="219"/>
    </location>
</feature>
<organism evidence="2 4">
    <name type="scientific">Sphaerosporella brunnea</name>
    <dbReference type="NCBI Taxonomy" id="1250544"/>
    <lineage>
        <taxon>Eukaryota</taxon>
        <taxon>Fungi</taxon>
        <taxon>Dikarya</taxon>
        <taxon>Ascomycota</taxon>
        <taxon>Pezizomycotina</taxon>
        <taxon>Pezizomycetes</taxon>
        <taxon>Pezizales</taxon>
        <taxon>Pyronemataceae</taxon>
        <taxon>Sphaerosporella</taxon>
    </lineage>
</organism>
<evidence type="ECO:0000313" key="4">
    <source>
        <dbReference type="Proteomes" id="UP000326924"/>
    </source>
</evidence>
<dbReference type="Proteomes" id="UP000326924">
    <property type="component" value="Unassembled WGS sequence"/>
</dbReference>
<accession>A0A5J5EG22</accession>
<dbReference type="InParanoid" id="A0A5J5EG22"/>
<dbReference type="EMBL" id="VXIS01000320">
    <property type="protein sequence ID" value="KAA8894665.1"/>
    <property type="molecule type" value="Genomic_DNA"/>
</dbReference>
<proteinExistence type="predicted"/>
<dbReference type="InterPro" id="IPR051678">
    <property type="entry name" value="AGP_Transferase"/>
</dbReference>
<evidence type="ECO:0000313" key="2">
    <source>
        <dbReference type="EMBL" id="KAA8894665.1"/>
    </source>
</evidence>
<protein>
    <submittedName>
        <fullName evidence="2">Uncharacterized protein</fullName>
    </submittedName>
</protein>
<sequence length="689" mass="77903">MTCERCSPSPEQPSALPAIDSSSTSVEPITTPIPSPTPITEEKTEPAPAPADCDGCSQPDCNPGTPEDSNLTVPTEAITSPTTTNPIATPQTTPGPASPPFRDCQASSCNFGTPAATESLWHDSSPVAEQKKPECPPTSTCSDWRCSRQNTPESALAYRGGGRDGGNLPGTDSFVTPESASYSLCSLCDFDKTDSDVNSYQDDEEGEEENHESSDEDDSPYLFTPDPPEVGAQQPFAKFQKQVPVLIRDLNLGHTGSAQIEDLGGRSHRILGIRYPKRQHGKSKGQQYQLPMILRIPRKSKMWTTCEGVNKNIQHEVAVLNFLRQLPLASNIIPTPIWFAYDCTPNNEMRLPYILVEWYEDVLRNCDKWKTKLKTRFELCEQLVDLLTAQEQIRFPEAGKLVSAWDLPTTYVMSPMQNFSSDEDPPTSVKLVGLGSGVRVPTQKNLKGIFQSLIKGWPLRESKWFLTSYDHIWDKLRVVAEEMDGLRFFDQFGDYVGPFSTDLPERMVLWHGDLEPRNLAFHWGPAIESTNSEQLYISGMTKWDDVLALPPVLARRPPMWLWKPNIEEEMGEEWDGDVDALPDRPTLSAEDIRVRDMFILRIEQTLPGYTKDAFGPRGRWLRRFFEIIRHGFLLTKHVKRAGKFLEDWEEYKEEFWPIGLPKSETPFWRDLSDEHEQAELAKLENMQLF</sequence>
<name>A0A5J5EG22_9PEZI</name>
<feature type="region of interest" description="Disordered" evidence="1">
    <location>
        <begin position="196"/>
        <end position="225"/>
    </location>
</feature>
<evidence type="ECO:0000256" key="1">
    <source>
        <dbReference type="SAM" id="MobiDB-lite"/>
    </source>
</evidence>
<comment type="caution">
    <text evidence="2">The sequence shown here is derived from an EMBL/GenBank/DDBJ whole genome shotgun (WGS) entry which is preliminary data.</text>
</comment>
<dbReference type="OrthoDB" id="10003767at2759"/>
<dbReference type="PANTHER" id="PTHR21310">
    <property type="entry name" value="AMINOGLYCOSIDE PHOSPHOTRANSFERASE-RELATED-RELATED"/>
    <property type="match status" value="1"/>
</dbReference>
<feature type="region of interest" description="Disordered" evidence="1">
    <location>
        <begin position="1"/>
        <end position="147"/>
    </location>
</feature>
<feature type="compositionally biased region" description="Low complexity" evidence="1">
    <location>
        <begin position="81"/>
        <end position="94"/>
    </location>
</feature>
<dbReference type="AlphaFoldDB" id="A0A5J5EG22"/>
<dbReference type="EMBL" id="VXIS01000320">
    <property type="protein sequence ID" value="KAA8894670.1"/>
    <property type="molecule type" value="Genomic_DNA"/>
</dbReference>
<feature type="compositionally biased region" description="Low complexity" evidence="1">
    <location>
        <begin position="21"/>
        <end position="30"/>
    </location>
</feature>